<accession>A0A7X3FEK4</accession>
<dbReference type="RefSeq" id="WP_157332133.1">
    <property type="nucleotide sequence ID" value="NZ_RHLK01000001.1"/>
</dbReference>
<reference evidence="1 2" key="1">
    <citation type="journal article" date="2019" name="Microorganisms">
        <title>Paenibacillus lutrae sp. nov., A Chitinolytic Species Isolated from A River Otter in Castril Natural Park, Granada, Spain.</title>
        <authorList>
            <person name="Rodriguez M."/>
            <person name="Reina J.C."/>
            <person name="Bejar V."/>
            <person name="Llamas I."/>
        </authorList>
    </citation>
    <scope>NUCLEOTIDE SEQUENCE [LARGE SCALE GENOMIC DNA]</scope>
    <source>
        <strain evidence="1 2">N10</strain>
    </source>
</reference>
<dbReference type="Proteomes" id="UP000490800">
    <property type="component" value="Unassembled WGS sequence"/>
</dbReference>
<gene>
    <name evidence="1" type="ORF">EDM21_01285</name>
</gene>
<dbReference type="OrthoDB" id="9801455at2"/>
<comment type="caution">
    <text evidence="1">The sequence shown here is derived from an EMBL/GenBank/DDBJ whole genome shotgun (WGS) entry which is preliminary data.</text>
</comment>
<name>A0A7X3FEK4_9BACL</name>
<dbReference type="EMBL" id="RHLK01000001">
    <property type="protein sequence ID" value="MVO98184.1"/>
    <property type="molecule type" value="Genomic_DNA"/>
</dbReference>
<evidence type="ECO:0000313" key="1">
    <source>
        <dbReference type="EMBL" id="MVO98184.1"/>
    </source>
</evidence>
<sequence>MSISLSEAKKFASGAASLDLAIAPDYTVVAAWLARRSSSLMSSYGVPGADNQLRWSDNPNTYDDGMDPSIAVSGSGKLLEIHESDGPFTTQMWYHTGTANKNGIDYKKSIRVGMDDDTYGGGNPCIRINNEGTVVALFQTDSHLMLLHYLVGSIVGNVVQWGSVHDLPTGMRAISPRFALNNKHLMVSAFFSNNLFDSNMVIATALVSGGTLNYQAFETSMEGMFPSVALDDKGRVYLMYQKGSSIYFRSGQVHEETFVINWDSEPKRIAEGYRTALAVRDNLLVYGYVDDDNNAYCATAVI</sequence>
<evidence type="ECO:0000313" key="2">
    <source>
        <dbReference type="Proteomes" id="UP000490800"/>
    </source>
</evidence>
<organism evidence="1 2">
    <name type="scientific">Paenibacillus lutrae</name>
    <dbReference type="NCBI Taxonomy" id="2078573"/>
    <lineage>
        <taxon>Bacteria</taxon>
        <taxon>Bacillati</taxon>
        <taxon>Bacillota</taxon>
        <taxon>Bacilli</taxon>
        <taxon>Bacillales</taxon>
        <taxon>Paenibacillaceae</taxon>
        <taxon>Paenibacillus</taxon>
    </lineage>
</organism>
<protein>
    <submittedName>
        <fullName evidence="1">Uncharacterized protein</fullName>
    </submittedName>
</protein>
<proteinExistence type="predicted"/>
<dbReference type="AlphaFoldDB" id="A0A7X3FEK4"/>
<keyword evidence="2" id="KW-1185">Reference proteome</keyword>